<evidence type="ECO:0000259" key="1">
    <source>
        <dbReference type="Pfam" id="PF00561"/>
    </source>
</evidence>
<dbReference type="PANTHER" id="PTHR33570:SF2">
    <property type="entry name" value="CARBOXYMUCONOLACTONE DECARBOXYLASE-LIKE DOMAIN-CONTAINING PROTEIN"/>
    <property type="match status" value="1"/>
</dbReference>
<dbReference type="RefSeq" id="WP_220656657.1">
    <property type="nucleotide sequence ID" value="NZ_JAUTIX010000001.1"/>
</dbReference>
<keyword evidence="3" id="KW-0378">Hydrolase</keyword>
<dbReference type="AlphaFoldDB" id="A0AA90NCT5"/>
<feature type="domain" description="Carboxymuconolactone decarboxylase-like" evidence="2">
    <location>
        <begin position="303"/>
        <end position="384"/>
    </location>
</feature>
<dbReference type="InterPro" id="IPR052512">
    <property type="entry name" value="4CMD/NDH-1_regulator"/>
</dbReference>
<feature type="domain" description="AB hydrolase-1" evidence="1">
    <location>
        <begin position="21"/>
        <end position="245"/>
    </location>
</feature>
<dbReference type="Proteomes" id="UP001178281">
    <property type="component" value="Unassembled WGS sequence"/>
</dbReference>
<evidence type="ECO:0000259" key="2">
    <source>
        <dbReference type="Pfam" id="PF02627"/>
    </source>
</evidence>
<dbReference type="Gene3D" id="3.40.50.1820">
    <property type="entry name" value="alpha/beta hydrolase"/>
    <property type="match status" value="1"/>
</dbReference>
<dbReference type="InterPro" id="IPR029058">
    <property type="entry name" value="AB_hydrolase_fold"/>
</dbReference>
<keyword evidence="4" id="KW-1185">Reference proteome</keyword>
<dbReference type="Pfam" id="PF00561">
    <property type="entry name" value="Abhydrolase_1"/>
    <property type="match status" value="1"/>
</dbReference>
<dbReference type="Gene3D" id="1.20.1290.10">
    <property type="entry name" value="AhpD-like"/>
    <property type="match status" value="1"/>
</dbReference>
<evidence type="ECO:0000313" key="3">
    <source>
        <dbReference type="EMBL" id="MDP0396823.1"/>
    </source>
</evidence>
<dbReference type="EMBL" id="JAUTIX010000001">
    <property type="protein sequence ID" value="MDP0396823.1"/>
    <property type="molecule type" value="Genomic_DNA"/>
</dbReference>
<proteinExistence type="predicted"/>
<sequence length="400" mass="42045">MIPQLVATSFTSRPPGRREMLVLGPSLGTSAVIWEAVAELLGDRYDVLAWDLPGHGGSPSPRGGFDLGELADAVVALVDAHDPGAAFHYAGDSVGGAVGAELALRAADRVRSLAMVCSAARFGDPGPWRDRAATVRAQGTAAMVPGARQRWLASDFLDRSPGVAEDLFAGLARVSGDGYAAVCEALAGYDVRDRLPSLTVPFLAVGGDLDVVCPPQDVRALAEAVPEGRHEVLPGVAHLAPVEAPRRLADVLADHCAAATARAVRTATVTSRQRYDAGMAVRRQVLGDAHVDRATVTGFGSGFQEFITRTAWGDVWTGTELTRRERSIAVLTALLALGHWNEFAMHVRAALRNGLGRDEIEAVLMQSAIYCGVPAANAAFGVARRVFAAIDAEEGENADG</sequence>
<gene>
    <name evidence="3" type="ORF">Q7X28_02675</name>
</gene>
<dbReference type="GO" id="GO:0051920">
    <property type="term" value="F:peroxiredoxin activity"/>
    <property type="evidence" value="ECO:0007669"/>
    <property type="project" value="InterPro"/>
</dbReference>
<organism evidence="3 4">
    <name type="scientific">Tsukamurella strandjordii</name>
    <dbReference type="NCBI Taxonomy" id="147577"/>
    <lineage>
        <taxon>Bacteria</taxon>
        <taxon>Bacillati</taxon>
        <taxon>Actinomycetota</taxon>
        <taxon>Actinomycetes</taxon>
        <taxon>Mycobacteriales</taxon>
        <taxon>Tsukamurellaceae</taxon>
        <taxon>Tsukamurella</taxon>
    </lineage>
</organism>
<name>A0AA90NCT5_9ACTN</name>
<dbReference type="PRINTS" id="PR00111">
    <property type="entry name" value="ABHYDROLASE"/>
</dbReference>
<comment type="caution">
    <text evidence="3">The sequence shown here is derived from an EMBL/GenBank/DDBJ whole genome shotgun (WGS) entry which is preliminary data.</text>
</comment>
<dbReference type="GO" id="GO:0016787">
    <property type="term" value="F:hydrolase activity"/>
    <property type="evidence" value="ECO:0007669"/>
    <property type="project" value="UniProtKB-KW"/>
</dbReference>
<dbReference type="InterPro" id="IPR003779">
    <property type="entry name" value="CMD-like"/>
</dbReference>
<dbReference type="InterPro" id="IPR000073">
    <property type="entry name" value="AB_hydrolase_1"/>
</dbReference>
<dbReference type="SUPFAM" id="SSF53474">
    <property type="entry name" value="alpha/beta-Hydrolases"/>
    <property type="match status" value="1"/>
</dbReference>
<dbReference type="SUPFAM" id="SSF69118">
    <property type="entry name" value="AhpD-like"/>
    <property type="match status" value="1"/>
</dbReference>
<dbReference type="Pfam" id="PF02627">
    <property type="entry name" value="CMD"/>
    <property type="match status" value="1"/>
</dbReference>
<protein>
    <submittedName>
        <fullName evidence="3">Alpha/beta fold hydrolase</fullName>
    </submittedName>
</protein>
<evidence type="ECO:0000313" key="4">
    <source>
        <dbReference type="Proteomes" id="UP001178281"/>
    </source>
</evidence>
<dbReference type="InterPro" id="IPR029032">
    <property type="entry name" value="AhpD-like"/>
</dbReference>
<dbReference type="PANTHER" id="PTHR33570">
    <property type="entry name" value="4-CARBOXYMUCONOLACTONE DECARBOXYLASE FAMILY PROTEIN"/>
    <property type="match status" value="1"/>
</dbReference>
<reference evidence="3" key="1">
    <citation type="submission" date="2023-08" db="EMBL/GenBank/DDBJ databases">
        <title>The draft genome of Tsukamurella strandjordii strain 050030.</title>
        <authorList>
            <person name="Zhao F."/>
            <person name="Feng Y."/>
            <person name="Zong Z."/>
        </authorList>
    </citation>
    <scope>NUCLEOTIDE SEQUENCE</scope>
    <source>
        <strain evidence="3">050030</strain>
    </source>
</reference>
<accession>A0AA90NCT5</accession>